<dbReference type="AlphaFoldDB" id="I7ZD45"/>
<feature type="transmembrane region" description="Helical" evidence="6">
    <location>
        <begin position="281"/>
        <end position="304"/>
    </location>
</feature>
<evidence type="ECO:0000313" key="8">
    <source>
        <dbReference type="Proteomes" id="UP000003704"/>
    </source>
</evidence>
<dbReference type="Pfam" id="PF01594">
    <property type="entry name" value="AI-2E_transport"/>
    <property type="match status" value="1"/>
</dbReference>
<comment type="similarity">
    <text evidence="2">Belongs to the autoinducer-2 exporter (AI-2E) (TC 2.A.86) family.</text>
</comment>
<protein>
    <recommendedName>
        <fullName evidence="9">Permease</fullName>
    </recommendedName>
</protein>
<evidence type="ECO:0000256" key="3">
    <source>
        <dbReference type="ARBA" id="ARBA00022692"/>
    </source>
</evidence>
<evidence type="ECO:0000256" key="6">
    <source>
        <dbReference type="SAM" id="Phobius"/>
    </source>
</evidence>
<dbReference type="OrthoDB" id="5792512at2"/>
<accession>I7ZD45</accession>
<feature type="transmembrane region" description="Helical" evidence="6">
    <location>
        <begin position="71"/>
        <end position="91"/>
    </location>
</feature>
<reference evidence="7 8" key="1">
    <citation type="journal article" date="2012" name="J. Bacteriol.">
        <title>Genome Sequence of n-Alkane-Degrading Hydrocarboniphaga effusa Strain AP103T (ATCC BAA-332T).</title>
        <authorList>
            <person name="Chang H.K."/>
            <person name="Zylstra G.J."/>
            <person name="Chae J.C."/>
        </authorList>
    </citation>
    <scope>NUCLEOTIDE SEQUENCE [LARGE SCALE GENOMIC DNA]</scope>
    <source>
        <strain evidence="7 8">AP103</strain>
    </source>
</reference>
<evidence type="ECO:0000256" key="5">
    <source>
        <dbReference type="ARBA" id="ARBA00023136"/>
    </source>
</evidence>
<dbReference type="STRING" id="1172194.WQQ_33960"/>
<feature type="transmembrane region" description="Helical" evidence="6">
    <location>
        <begin position="255"/>
        <end position="274"/>
    </location>
</feature>
<evidence type="ECO:0008006" key="9">
    <source>
        <dbReference type="Google" id="ProtNLM"/>
    </source>
</evidence>
<dbReference type="EMBL" id="AKGD01000002">
    <property type="protein sequence ID" value="EIT69814.1"/>
    <property type="molecule type" value="Genomic_DNA"/>
</dbReference>
<dbReference type="InterPro" id="IPR002549">
    <property type="entry name" value="AI-2E-like"/>
</dbReference>
<feature type="transmembrane region" description="Helical" evidence="6">
    <location>
        <begin position="316"/>
        <end position="345"/>
    </location>
</feature>
<comment type="caution">
    <text evidence="7">The sequence shown here is derived from an EMBL/GenBank/DDBJ whole genome shotgun (WGS) entry which is preliminary data.</text>
</comment>
<proteinExistence type="inferred from homology"/>
<keyword evidence="5 6" id="KW-0472">Membrane</keyword>
<keyword evidence="3 6" id="KW-0812">Transmembrane</keyword>
<dbReference type="PATRIC" id="fig|1172194.4.peg.3295"/>
<gene>
    <name evidence="7" type="ORF">WQQ_33960</name>
</gene>
<dbReference type="RefSeq" id="WP_007186335.1">
    <property type="nucleotide sequence ID" value="NZ_AKGD01000002.1"/>
</dbReference>
<dbReference type="PANTHER" id="PTHR21716:SF64">
    <property type="entry name" value="AI-2 TRANSPORT PROTEIN TQSA"/>
    <property type="match status" value="1"/>
</dbReference>
<name>I7ZD45_9GAMM</name>
<keyword evidence="8" id="KW-1185">Reference proteome</keyword>
<comment type="subcellular location">
    <subcellularLocation>
        <location evidence="1">Membrane</location>
        <topology evidence="1">Multi-pass membrane protein</topology>
    </subcellularLocation>
</comment>
<dbReference type="Proteomes" id="UP000003704">
    <property type="component" value="Unassembled WGS sequence"/>
</dbReference>
<dbReference type="GO" id="GO:0055085">
    <property type="term" value="P:transmembrane transport"/>
    <property type="evidence" value="ECO:0007669"/>
    <property type="project" value="TreeGrafter"/>
</dbReference>
<feature type="transmembrane region" description="Helical" evidence="6">
    <location>
        <begin position="160"/>
        <end position="179"/>
    </location>
</feature>
<sequence length="382" mass="41556">MSDDASSNPATSSLRENWPWIAIGILLLVVTWLLSPILTPFVVGAGLAYMGDPLVDRLEKLRLSRTAGVSLVFVVLTVFALLVIALVVPMLGEQLGVLIHNIPDWLVWLQDSALPKLGVSLPEGIRLDAEGLKTLITDNWSKASNVLPAIWQRASDSTGAIMTTVANLFLIPIVTFYLLRDWDRLVAWIRGVIPPRWRPTADGLARETDEVLGAFFRGQLTVMTALTAYYWLALWLTGLKLALIVGLIIGMVSFVPYLGAIIGIVTAVIAMAVQTQELTPFIWLAVVFAVGQFLESNVFSPWLIGDKIGLHPVAVIFAVMAGGQLFGFIGVLLALPVAAVLAVMLRHTLTHWFQSRLYLDPALDPAPEAPAEASLPALREDA</sequence>
<evidence type="ECO:0000256" key="2">
    <source>
        <dbReference type="ARBA" id="ARBA00009773"/>
    </source>
</evidence>
<evidence type="ECO:0000256" key="4">
    <source>
        <dbReference type="ARBA" id="ARBA00022989"/>
    </source>
</evidence>
<feature type="transmembrane region" description="Helical" evidence="6">
    <location>
        <begin position="20"/>
        <end position="50"/>
    </location>
</feature>
<evidence type="ECO:0000313" key="7">
    <source>
        <dbReference type="EMBL" id="EIT69814.1"/>
    </source>
</evidence>
<dbReference type="PANTHER" id="PTHR21716">
    <property type="entry name" value="TRANSMEMBRANE PROTEIN"/>
    <property type="match status" value="1"/>
</dbReference>
<keyword evidence="4 6" id="KW-1133">Transmembrane helix</keyword>
<organism evidence="7 8">
    <name type="scientific">Hydrocarboniphaga effusa AP103</name>
    <dbReference type="NCBI Taxonomy" id="1172194"/>
    <lineage>
        <taxon>Bacteria</taxon>
        <taxon>Pseudomonadati</taxon>
        <taxon>Pseudomonadota</taxon>
        <taxon>Gammaproteobacteria</taxon>
        <taxon>Nevskiales</taxon>
        <taxon>Nevskiaceae</taxon>
        <taxon>Hydrocarboniphaga</taxon>
    </lineage>
</organism>
<evidence type="ECO:0000256" key="1">
    <source>
        <dbReference type="ARBA" id="ARBA00004141"/>
    </source>
</evidence>
<dbReference type="GO" id="GO:0016020">
    <property type="term" value="C:membrane"/>
    <property type="evidence" value="ECO:0007669"/>
    <property type="project" value="UniProtKB-SubCell"/>
</dbReference>